<dbReference type="InterPro" id="IPR032716">
    <property type="entry name" value="ACC_epsilon"/>
</dbReference>
<sequence length="76" mass="7972">MTDNAVLRVVSGRPAPEELAVLTAVLLARAATAGAGTQADTACRPHRARWLRRERVGRAPGPRSWQGLAAGATGTR</sequence>
<gene>
    <name evidence="2" type="ORF">C7C46_08465</name>
</gene>
<evidence type="ECO:0000313" key="2">
    <source>
        <dbReference type="EMBL" id="PYC83770.1"/>
    </source>
</evidence>
<reference evidence="2 3" key="1">
    <citation type="submission" date="2018-03" db="EMBL/GenBank/DDBJ databases">
        <title>Bioinformatic expansion and discovery of thiopeptide antibiotics.</title>
        <authorList>
            <person name="Schwalen C.J."/>
            <person name="Hudson G.A."/>
            <person name="Mitchell D.A."/>
        </authorList>
    </citation>
    <scope>NUCLEOTIDE SEQUENCE [LARGE SCALE GENOMIC DNA]</scope>
    <source>
        <strain evidence="2 3">ATCC 21389</strain>
    </source>
</reference>
<dbReference type="Proteomes" id="UP000248039">
    <property type="component" value="Unassembled WGS sequence"/>
</dbReference>
<evidence type="ECO:0008006" key="4">
    <source>
        <dbReference type="Google" id="ProtNLM"/>
    </source>
</evidence>
<protein>
    <recommendedName>
        <fullName evidence="4">Acyl-CoA carboxylase subunit epsilon</fullName>
    </recommendedName>
</protein>
<dbReference type="Pfam" id="PF13822">
    <property type="entry name" value="ACC_epsilon"/>
    <property type="match status" value="1"/>
</dbReference>
<dbReference type="RefSeq" id="WP_110667360.1">
    <property type="nucleotide sequence ID" value="NZ_PYBW01000027.1"/>
</dbReference>
<evidence type="ECO:0000313" key="3">
    <source>
        <dbReference type="Proteomes" id="UP000248039"/>
    </source>
</evidence>
<comment type="caution">
    <text evidence="2">The sequence shown here is derived from an EMBL/GenBank/DDBJ whole genome shotgun (WGS) entry which is preliminary data.</text>
</comment>
<feature type="region of interest" description="Disordered" evidence="1">
    <location>
        <begin position="56"/>
        <end position="76"/>
    </location>
</feature>
<dbReference type="GO" id="GO:0003989">
    <property type="term" value="F:acetyl-CoA carboxylase activity"/>
    <property type="evidence" value="ECO:0007669"/>
    <property type="project" value="InterPro"/>
</dbReference>
<name>A0A2V4PIQ6_9ACTN</name>
<evidence type="ECO:0000256" key="1">
    <source>
        <dbReference type="SAM" id="MobiDB-lite"/>
    </source>
</evidence>
<dbReference type="AlphaFoldDB" id="A0A2V4PIQ6"/>
<accession>A0A2V4PIQ6</accession>
<proteinExistence type="predicted"/>
<keyword evidence="3" id="KW-1185">Reference proteome</keyword>
<dbReference type="EMBL" id="PYBW01000027">
    <property type="protein sequence ID" value="PYC83770.1"/>
    <property type="molecule type" value="Genomic_DNA"/>
</dbReference>
<dbReference type="GO" id="GO:0004658">
    <property type="term" value="F:propionyl-CoA carboxylase activity"/>
    <property type="evidence" value="ECO:0007669"/>
    <property type="project" value="InterPro"/>
</dbReference>
<organism evidence="2 3">
    <name type="scientific">Streptomyces tateyamensis</name>
    <dbReference type="NCBI Taxonomy" id="565073"/>
    <lineage>
        <taxon>Bacteria</taxon>
        <taxon>Bacillati</taxon>
        <taxon>Actinomycetota</taxon>
        <taxon>Actinomycetes</taxon>
        <taxon>Kitasatosporales</taxon>
        <taxon>Streptomycetaceae</taxon>
        <taxon>Streptomyces</taxon>
    </lineage>
</organism>